<comment type="caution">
    <text evidence="1">The sequence shown here is derived from an EMBL/GenBank/DDBJ whole genome shotgun (WGS) entry which is preliminary data.</text>
</comment>
<accession>A0ACB8C745</accession>
<gene>
    <name evidence="1" type="ORF">HPB49_002308</name>
</gene>
<protein>
    <submittedName>
        <fullName evidence="1">Uncharacterized protein</fullName>
    </submittedName>
</protein>
<name>A0ACB8C745_DERSI</name>
<sequence>MAKPCPATSDTRASAGPDAAPNGEQPPENPAAANSQDADDFNSQENMVYGELPGGRSMIFIAWVFCCVGSIIVLVPLAFFLMPFFSGTRARVHHAVAGGFPPTASDVTTVITNSTRILIPTWTMPPRPTVAIPTNCRRPSPTIDVEVKDIKGDSFKVSQFKNITRPAYCIYNISRVHRSSGRDFLLRQFPWGICPNVIYWSLAVNLNNGHIYSRAPELDAYSGFYTITAFARNYSKDTRVLFTVGGYPEERGLFSLLGNDTLAEKNMVQTAITLLYRLQFNGLNIHLAEDPDCERYFKGTLGGLQSFIATLRNLVDLNGPIEDFKVTLMVDTNMQLAKSALETLEKLIDLVFVDTFKLFSSNTYNSTYYCATYNLFLAQLQNHFLNDSKICCSVSSLMRTWNASKSTNPGPPLAVTKRPGYASYQDFCDPSYHMLTYSKVPWEILLTRPALEAQRGLLDQAQMGSQDHWCPGIRTYLPAPFHPTSYLIPSFPSLDK</sequence>
<keyword evidence="2" id="KW-1185">Reference proteome</keyword>
<dbReference type="Proteomes" id="UP000821865">
    <property type="component" value="Chromosome 8"/>
</dbReference>
<organism evidence="1 2">
    <name type="scientific">Dermacentor silvarum</name>
    <name type="common">Tick</name>
    <dbReference type="NCBI Taxonomy" id="543639"/>
    <lineage>
        <taxon>Eukaryota</taxon>
        <taxon>Metazoa</taxon>
        <taxon>Ecdysozoa</taxon>
        <taxon>Arthropoda</taxon>
        <taxon>Chelicerata</taxon>
        <taxon>Arachnida</taxon>
        <taxon>Acari</taxon>
        <taxon>Parasitiformes</taxon>
        <taxon>Ixodida</taxon>
        <taxon>Ixodoidea</taxon>
        <taxon>Ixodidae</taxon>
        <taxon>Rhipicephalinae</taxon>
        <taxon>Dermacentor</taxon>
    </lineage>
</organism>
<evidence type="ECO:0000313" key="1">
    <source>
        <dbReference type="EMBL" id="KAH7936675.1"/>
    </source>
</evidence>
<dbReference type="EMBL" id="CM023477">
    <property type="protein sequence ID" value="KAH7936675.1"/>
    <property type="molecule type" value="Genomic_DNA"/>
</dbReference>
<proteinExistence type="predicted"/>
<evidence type="ECO:0000313" key="2">
    <source>
        <dbReference type="Proteomes" id="UP000821865"/>
    </source>
</evidence>
<reference evidence="1" key="1">
    <citation type="submission" date="2020-05" db="EMBL/GenBank/DDBJ databases">
        <title>Large-scale comparative analyses of tick genomes elucidate their genetic diversity and vector capacities.</title>
        <authorList>
            <person name="Jia N."/>
            <person name="Wang J."/>
            <person name="Shi W."/>
            <person name="Du L."/>
            <person name="Sun Y."/>
            <person name="Zhan W."/>
            <person name="Jiang J."/>
            <person name="Wang Q."/>
            <person name="Zhang B."/>
            <person name="Ji P."/>
            <person name="Sakyi L.B."/>
            <person name="Cui X."/>
            <person name="Yuan T."/>
            <person name="Jiang B."/>
            <person name="Yang W."/>
            <person name="Lam T.T.-Y."/>
            <person name="Chang Q."/>
            <person name="Ding S."/>
            <person name="Wang X."/>
            <person name="Zhu J."/>
            <person name="Ruan X."/>
            <person name="Zhao L."/>
            <person name="Wei J."/>
            <person name="Que T."/>
            <person name="Du C."/>
            <person name="Cheng J."/>
            <person name="Dai P."/>
            <person name="Han X."/>
            <person name="Huang E."/>
            <person name="Gao Y."/>
            <person name="Liu J."/>
            <person name="Shao H."/>
            <person name="Ye R."/>
            <person name="Li L."/>
            <person name="Wei W."/>
            <person name="Wang X."/>
            <person name="Wang C."/>
            <person name="Yang T."/>
            <person name="Huo Q."/>
            <person name="Li W."/>
            <person name="Guo W."/>
            <person name="Chen H."/>
            <person name="Zhou L."/>
            <person name="Ni X."/>
            <person name="Tian J."/>
            <person name="Zhou Y."/>
            <person name="Sheng Y."/>
            <person name="Liu T."/>
            <person name="Pan Y."/>
            <person name="Xia L."/>
            <person name="Li J."/>
            <person name="Zhao F."/>
            <person name="Cao W."/>
        </authorList>
    </citation>
    <scope>NUCLEOTIDE SEQUENCE</scope>
    <source>
        <strain evidence="1">Dsil-2018</strain>
    </source>
</reference>